<keyword evidence="2" id="KW-1185">Reference proteome</keyword>
<dbReference type="Pfam" id="PF11949">
    <property type="entry name" value="DUF3466"/>
    <property type="match status" value="1"/>
</dbReference>
<dbReference type="Gene3D" id="2.120.10.80">
    <property type="entry name" value="Kelch-type beta propeller"/>
    <property type="match status" value="1"/>
</dbReference>
<sequence>MINLKQSVLASTLAISSFGLGAVESYTVIDLGKIEDKPFFVYDINDADEIVGYSYSANNIPFHGVAVKDGMATDLPAIVNETTDLSAYFKLNNNGVSVGFSSETIIRSDQSVNIDRAIYTDIINPELKLVPPLDEETPLNMRALSINDGAFIVGVADYNAPDDEYISGGDATKSAKRGFVYDSVNDILTRLEPLNYNQYYVSAALVDINNNGLAIGWSEQYKDSFNTLRGYYVNVNTPTELIEIPASAEDRSNRAMAINQQGIIAGMRNVDRSFYFTGYLFDTNTETLTDIPNLKEDYFPQSVAAITTPYDINSENQVVGISLIEIAPVQYHAFIYENGETKDLNTLIDCKADPDAEQIGQPDWVLQEARAINNNGVIVGNGFLNGQKRAFKLVPRHGVAPKPCQDLVIKEDSGSGSFSWGGLLVLMTLAGLRRRQSKV</sequence>
<dbReference type="InterPro" id="IPR014262">
    <property type="entry name" value="HAF_rpt"/>
</dbReference>
<dbReference type="InterPro" id="IPR015915">
    <property type="entry name" value="Kelch-typ_b-propeller"/>
</dbReference>
<comment type="caution">
    <text evidence="1">The sequence shown here is derived from an EMBL/GenBank/DDBJ whole genome shotgun (WGS) entry which is preliminary data.</text>
</comment>
<gene>
    <name evidence="1" type="ORF">ABVT43_03830</name>
</gene>
<dbReference type="SUPFAM" id="SSF50965">
    <property type="entry name" value="Galactose oxidase, central domain"/>
    <property type="match status" value="1"/>
</dbReference>
<accession>A0ABV2BQP1</accession>
<dbReference type="EMBL" id="JBEVCJ010000003">
    <property type="protein sequence ID" value="MET1254252.1"/>
    <property type="molecule type" value="Genomic_DNA"/>
</dbReference>
<dbReference type="Proteomes" id="UP001548189">
    <property type="component" value="Unassembled WGS sequence"/>
</dbReference>
<evidence type="ECO:0000313" key="1">
    <source>
        <dbReference type="EMBL" id="MET1254252.1"/>
    </source>
</evidence>
<organism evidence="1 2">
    <name type="scientific">Aliikangiella maris</name>
    <dbReference type="NCBI Taxonomy" id="3162458"/>
    <lineage>
        <taxon>Bacteria</taxon>
        <taxon>Pseudomonadati</taxon>
        <taxon>Pseudomonadota</taxon>
        <taxon>Gammaproteobacteria</taxon>
        <taxon>Oceanospirillales</taxon>
        <taxon>Pleioneaceae</taxon>
        <taxon>Aliikangiella</taxon>
    </lineage>
</organism>
<reference evidence="1 2" key="1">
    <citation type="submission" date="2024-06" db="EMBL/GenBank/DDBJ databases">
        <authorList>
            <person name="Li F."/>
        </authorList>
    </citation>
    <scope>NUCLEOTIDE SEQUENCE [LARGE SCALE GENOMIC DNA]</scope>
    <source>
        <strain evidence="1 2">GXAS 311</strain>
    </source>
</reference>
<name>A0ABV2BQP1_9GAMM</name>
<dbReference type="InterPro" id="IPR022562">
    <property type="entry name" value="DUF3466"/>
</dbReference>
<proteinExistence type="predicted"/>
<dbReference type="NCBIfam" id="TIGR02913">
    <property type="entry name" value="HAF_rpt"/>
    <property type="match status" value="1"/>
</dbReference>
<protein>
    <submittedName>
        <fullName evidence="1">DUF3466 family protein</fullName>
    </submittedName>
</protein>
<evidence type="ECO:0000313" key="2">
    <source>
        <dbReference type="Proteomes" id="UP001548189"/>
    </source>
</evidence>
<dbReference type="InterPro" id="IPR011043">
    <property type="entry name" value="Gal_Oxase/kelch_b-propeller"/>
</dbReference>
<dbReference type="RefSeq" id="WP_353873809.1">
    <property type="nucleotide sequence ID" value="NZ_JBEVCJ010000003.1"/>
</dbReference>